<comment type="caution">
    <text evidence="2">The sequence shown here is derived from an EMBL/GenBank/DDBJ whole genome shotgun (WGS) entry which is preliminary data.</text>
</comment>
<gene>
    <name evidence="2" type="ORF">FYK55_16970</name>
</gene>
<reference evidence="2 3" key="1">
    <citation type="submission" date="2019-08" db="EMBL/GenBank/DDBJ databases">
        <authorList>
            <person name="Dhanesh K."/>
            <person name="Kumar G."/>
            <person name="Sasikala C."/>
            <person name="Venkata Ramana C."/>
        </authorList>
    </citation>
    <scope>NUCLEOTIDE SEQUENCE [LARGE SCALE GENOMIC DNA]</scope>
    <source>
        <strain evidence="2 3">JC645</strain>
    </source>
</reference>
<feature type="region of interest" description="Disordered" evidence="1">
    <location>
        <begin position="1"/>
        <end position="26"/>
    </location>
</feature>
<dbReference type="RefSeq" id="WP_150077623.1">
    <property type="nucleotide sequence ID" value="NZ_VWOX01000009.1"/>
</dbReference>
<evidence type="ECO:0000313" key="3">
    <source>
        <dbReference type="Proteomes" id="UP000324479"/>
    </source>
</evidence>
<dbReference type="AlphaFoldDB" id="A0A5M6D7P5"/>
<name>A0A5M6D7P5_9BACT</name>
<dbReference type="Proteomes" id="UP000324479">
    <property type="component" value="Unassembled WGS sequence"/>
</dbReference>
<dbReference type="EMBL" id="VWOX01000009">
    <property type="protein sequence ID" value="KAA5541889.1"/>
    <property type="molecule type" value="Genomic_DNA"/>
</dbReference>
<protein>
    <submittedName>
        <fullName evidence="2">Uncharacterized protein</fullName>
    </submittedName>
</protein>
<evidence type="ECO:0000256" key="1">
    <source>
        <dbReference type="SAM" id="MobiDB-lite"/>
    </source>
</evidence>
<accession>A0A5M6D7P5</accession>
<sequence length="121" mass="13472">MTTTNHKVAFGAKAKSGRSGNEESPARLPRVTKLMALAIRLDQLIRNGVVADQAEIARLGYVSRARLTQIMDLLLLAPDIQEEILRLPPVKRGESCISEHDIRPIAATACWDAQRQMWRAL</sequence>
<keyword evidence="3" id="KW-1185">Reference proteome</keyword>
<proteinExistence type="predicted"/>
<evidence type="ECO:0000313" key="2">
    <source>
        <dbReference type="EMBL" id="KAA5541889.1"/>
    </source>
</evidence>
<organism evidence="2 3">
    <name type="scientific">Roseiconus nitratireducens</name>
    <dbReference type="NCBI Taxonomy" id="2605748"/>
    <lineage>
        <taxon>Bacteria</taxon>
        <taxon>Pseudomonadati</taxon>
        <taxon>Planctomycetota</taxon>
        <taxon>Planctomycetia</taxon>
        <taxon>Pirellulales</taxon>
        <taxon>Pirellulaceae</taxon>
        <taxon>Roseiconus</taxon>
    </lineage>
</organism>